<proteinExistence type="predicted"/>
<dbReference type="EMBL" id="RCMK01003541">
    <property type="protein sequence ID" value="KAG2874545.1"/>
    <property type="molecule type" value="Genomic_DNA"/>
</dbReference>
<name>A0A8T1AAY4_9STRA</name>
<evidence type="ECO:0000313" key="1">
    <source>
        <dbReference type="EMBL" id="KAG2874545.1"/>
    </source>
</evidence>
<evidence type="ECO:0000313" key="2">
    <source>
        <dbReference type="Proteomes" id="UP000736787"/>
    </source>
</evidence>
<protein>
    <submittedName>
        <fullName evidence="1">Uncharacterized protein</fullName>
    </submittedName>
</protein>
<dbReference type="Proteomes" id="UP000736787">
    <property type="component" value="Unassembled WGS sequence"/>
</dbReference>
<sequence length="185" mass="21371">MKDHFRRFRWLRQKGVEGVGYGAPQESWCAFIRRWYRTVEEDESFVGWLVYREETIKDHSLSELRERACSDAWEDMRHICYVRVAEGCEACAGPRPTVEEWKAHIAEYPLGEQERGWIGKYKHSLAENARASSRGGSHRHSSRGRLDRRCGEALSEKCRRLRGCNPCMADVHCLGAHKTTTDVGA</sequence>
<comment type="caution">
    <text evidence="1">The sequence shown here is derived from an EMBL/GenBank/DDBJ whole genome shotgun (WGS) entry which is preliminary data.</text>
</comment>
<organism evidence="1 2">
    <name type="scientific">Phytophthora cactorum</name>
    <dbReference type="NCBI Taxonomy" id="29920"/>
    <lineage>
        <taxon>Eukaryota</taxon>
        <taxon>Sar</taxon>
        <taxon>Stramenopiles</taxon>
        <taxon>Oomycota</taxon>
        <taxon>Peronosporomycetes</taxon>
        <taxon>Peronosporales</taxon>
        <taxon>Peronosporaceae</taxon>
        <taxon>Phytophthora</taxon>
    </lineage>
</organism>
<gene>
    <name evidence="1" type="ORF">PC117_g27595</name>
</gene>
<dbReference type="VEuPathDB" id="FungiDB:PC110_g23547"/>
<reference evidence="1" key="1">
    <citation type="submission" date="2018-10" db="EMBL/GenBank/DDBJ databases">
        <title>Effector identification in a new, highly contiguous assembly of the strawberry crown rot pathogen Phytophthora cactorum.</title>
        <authorList>
            <person name="Armitage A.D."/>
            <person name="Nellist C.F."/>
            <person name="Bates H."/>
            <person name="Vickerstaff R.J."/>
            <person name="Harrison R.J."/>
        </authorList>
    </citation>
    <scope>NUCLEOTIDE SEQUENCE</scope>
    <source>
        <strain evidence="1">4040</strain>
    </source>
</reference>
<accession>A0A8T1AAY4</accession>
<dbReference type="AlphaFoldDB" id="A0A8T1AAY4"/>